<dbReference type="PANTHER" id="PTHR48079:SF6">
    <property type="entry name" value="NAD(P)-BINDING DOMAIN-CONTAINING PROTEIN-RELATED"/>
    <property type="match status" value="1"/>
</dbReference>
<organism evidence="2 3">
    <name type="scientific">Streptomyces luteireticuli</name>
    <dbReference type="NCBI Taxonomy" id="173858"/>
    <lineage>
        <taxon>Bacteria</taxon>
        <taxon>Bacillati</taxon>
        <taxon>Actinomycetota</taxon>
        <taxon>Actinomycetes</taxon>
        <taxon>Kitasatosporales</taxon>
        <taxon>Streptomycetaceae</taxon>
        <taxon>Streptomyces</taxon>
    </lineage>
</organism>
<dbReference type="RefSeq" id="WP_344018855.1">
    <property type="nucleotide sequence ID" value="NZ_BAAABX010000004.1"/>
</dbReference>
<evidence type="ECO:0000313" key="3">
    <source>
        <dbReference type="Proteomes" id="UP001500879"/>
    </source>
</evidence>
<protein>
    <recommendedName>
        <fullName evidence="1">NAD-dependent epimerase/dehydratase domain-containing protein</fullName>
    </recommendedName>
</protein>
<dbReference type="PANTHER" id="PTHR48079">
    <property type="entry name" value="PROTEIN YEEZ"/>
    <property type="match status" value="1"/>
</dbReference>
<gene>
    <name evidence="2" type="ORF">GCM10010357_03140</name>
</gene>
<accession>A0ABP3HZI8</accession>
<dbReference type="SUPFAM" id="SSF51735">
    <property type="entry name" value="NAD(P)-binding Rossmann-fold domains"/>
    <property type="match status" value="1"/>
</dbReference>
<sequence length="339" mass="34698">MSPRSVSPLRVVLTGATGFVGAAVLDELGRKPGVRVRAVGRRAPVCGEGGGAEWVRADLARPASLAGVCEDADVLLHLASVIGSDEARCAAVNDRGTAVLMAEAARAGVGRVVQLSTAAVYGPGPHRGAAEGELAPAPVSATSRTRLAGEAHALAVGATVLRPGLVVGPGDRWVVPALAELVDRVPGRWDAGRGLLSVTEVGDLARLVVALAFRSGCEGPGGGGAGDDGAGDDGAAGRVFHAGHPVPVRNGDLMAALAELGVLRPVDTDLTWEECVRLLRATPGRVSERQFSLVAQDHWYRSDEVWRVADCPPGPGPLERLAAAAAWYREAVGRSGGTS</sequence>
<keyword evidence="3" id="KW-1185">Reference proteome</keyword>
<dbReference type="Pfam" id="PF01370">
    <property type="entry name" value="Epimerase"/>
    <property type="match status" value="1"/>
</dbReference>
<evidence type="ECO:0000313" key="2">
    <source>
        <dbReference type="EMBL" id="GAA0385711.1"/>
    </source>
</evidence>
<dbReference type="InterPro" id="IPR001509">
    <property type="entry name" value="Epimerase_deHydtase"/>
</dbReference>
<evidence type="ECO:0000259" key="1">
    <source>
        <dbReference type="Pfam" id="PF01370"/>
    </source>
</evidence>
<dbReference type="InterPro" id="IPR036291">
    <property type="entry name" value="NAD(P)-bd_dom_sf"/>
</dbReference>
<dbReference type="InterPro" id="IPR051783">
    <property type="entry name" value="NAD(P)-dependent_oxidoreduct"/>
</dbReference>
<name>A0ABP3HZI8_9ACTN</name>
<dbReference type="Gene3D" id="3.40.50.720">
    <property type="entry name" value="NAD(P)-binding Rossmann-like Domain"/>
    <property type="match status" value="1"/>
</dbReference>
<dbReference type="EMBL" id="BAAABX010000004">
    <property type="protein sequence ID" value="GAA0385711.1"/>
    <property type="molecule type" value="Genomic_DNA"/>
</dbReference>
<proteinExistence type="predicted"/>
<comment type="caution">
    <text evidence="2">The sequence shown here is derived from an EMBL/GenBank/DDBJ whole genome shotgun (WGS) entry which is preliminary data.</text>
</comment>
<dbReference type="Proteomes" id="UP001500879">
    <property type="component" value="Unassembled WGS sequence"/>
</dbReference>
<feature type="domain" description="NAD-dependent epimerase/dehydratase" evidence="1">
    <location>
        <begin position="11"/>
        <end position="211"/>
    </location>
</feature>
<reference evidence="3" key="1">
    <citation type="journal article" date="2019" name="Int. J. Syst. Evol. Microbiol.">
        <title>The Global Catalogue of Microorganisms (GCM) 10K type strain sequencing project: providing services to taxonomists for standard genome sequencing and annotation.</title>
        <authorList>
            <consortium name="The Broad Institute Genomics Platform"/>
            <consortium name="The Broad Institute Genome Sequencing Center for Infectious Disease"/>
            <person name="Wu L."/>
            <person name="Ma J."/>
        </authorList>
    </citation>
    <scope>NUCLEOTIDE SEQUENCE [LARGE SCALE GENOMIC DNA]</scope>
    <source>
        <strain evidence="3">JCM 4788</strain>
    </source>
</reference>